<protein>
    <submittedName>
        <fullName evidence="6">Putative polygalacturonase</fullName>
        <ecNumber evidence="6">3.2.1.15</ecNumber>
    </submittedName>
</protein>
<dbReference type="GO" id="GO:0004650">
    <property type="term" value="F:polygalacturonase activity"/>
    <property type="evidence" value="ECO:0007669"/>
    <property type="project" value="UniProtKB-EC"/>
</dbReference>
<keyword evidence="3" id="KW-0964">Secreted</keyword>
<keyword evidence="6" id="KW-0378">Hydrolase</keyword>
<organism evidence="6 7">
    <name type="scientific">Rosa chinensis</name>
    <name type="common">China rose</name>
    <dbReference type="NCBI Taxonomy" id="74649"/>
    <lineage>
        <taxon>Eukaryota</taxon>
        <taxon>Viridiplantae</taxon>
        <taxon>Streptophyta</taxon>
        <taxon>Embryophyta</taxon>
        <taxon>Tracheophyta</taxon>
        <taxon>Spermatophyta</taxon>
        <taxon>Magnoliopsida</taxon>
        <taxon>eudicotyledons</taxon>
        <taxon>Gunneridae</taxon>
        <taxon>Pentapetalae</taxon>
        <taxon>rosids</taxon>
        <taxon>fabids</taxon>
        <taxon>Rosales</taxon>
        <taxon>Rosaceae</taxon>
        <taxon>Rosoideae</taxon>
        <taxon>Rosoideae incertae sedis</taxon>
        <taxon>Rosa</taxon>
    </lineage>
</organism>
<reference evidence="6 7" key="1">
    <citation type="journal article" date="2018" name="Nat. Genet.">
        <title>The Rosa genome provides new insights in the design of modern roses.</title>
        <authorList>
            <person name="Bendahmane M."/>
        </authorList>
    </citation>
    <scope>NUCLEOTIDE SEQUENCE [LARGE SCALE GENOMIC DNA]</scope>
    <source>
        <strain evidence="7">cv. Old Blush</strain>
    </source>
</reference>
<dbReference type="GO" id="GO:0071555">
    <property type="term" value="P:cell wall organization"/>
    <property type="evidence" value="ECO:0007669"/>
    <property type="project" value="UniProtKB-KW"/>
</dbReference>
<dbReference type="InterPro" id="IPR011050">
    <property type="entry name" value="Pectin_lyase_fold/virulence"/>
</dbReference>
<keyword evidence="5" id="KW-0732">Signal</keyword>
<sequence length="98" mass="10560">MRKLLASFLIVCIFTTSSNFNVGYCQETFNVLDYGAVGDGQTDDSEAFLKAWSDLCAANGTPALVIPMEKTFLLQPTKFSGPCISNGSICYGKKLTSS</sequence>
<evidence type="ECO:0000256" key="4">
    <source>
        <dbReference type="ARBA" id="ARBA00023316"/>
    </source>
</evidence>
<evidence type="ECO:0000256" key="1">
    <source>
        <dbReference type="ARBA" id="ARBA00004191"/>
    </source>
</evidence>
<proteinExistence type="predicted"/>
<evidence type="ECO:0000313" key="7">
    <source>
        <dbReference type="Proteomes" id="UP000238479"/>
    </source>
</evidence>
<comment type="subcellular location">
    <subcellularLocation>
        <location evidence="1">Secreted</location>
        <location evidence="1">Cell wall</location>
    </subcellularLocation>
</comment>
<evidence type="ECO:0000313" key="6">
    <source>
        <dbReference type="EMBL" id="PRQ44656.1"/>
    </source>
</evidence>
<accession>A0A2P6RE12</accession>
<dbReference type="InterPro" id="IPR012334">
    <property type="entry name" value="Pectin_lyas_fold"/>
</dbReference>
<dbReference type="Proteomes" id="UP000238479">
    <property type="component" value="Chromosome 3"/>
</dbReference>
<evidence type="ECO:0000256" key="3">
    <source>
        <dbReference type="ARBA" id="ARBA00022525"/>
    </source>
</evidence>
<dbReference type="STRING" id="74649.A0A2P6RE12"/>
<keyword evidence="7" id="KW-1185">Reference proteome</keyword>
<keyword evidence="4" id="KW-0961">Cell wall biogenesis/degradation</keyword>
<feature type="signal peptide" evidence="5">
    <location>
        <begin position="1"/>
        <end position="19"/>
    </location>
</feature>
<dbReference type="Gene3D" id="2.160.20.10">
    <property type="entry name" value="Single-stranded right-handed beta-helix, Pectin lyase-like"/>
    <property type="match status" value="1"/>
</dbReference>
<dbReference type="AlphaFoldDB" id="A0A2P6RE12"/>
<gene>
    <name evidence="6" type="ORF">RchiOBHm_Chr3g0481611</name>
</gene>
<keyword evidence="2" id="KW-0134">Cell wall</keyword>
<dbReference type="EC" id="3.2.1.15" evidence="6"/>
<dbReference type="SUPFAM" id="SSF51126">
    <property type="entry name" value="Pectin lyase-like"/>
    <property type="match status" value="1"/>
</dbReference>
<dbReference type="OMA" id="CFCERLM"/>
<feature type="chain" id="PRO_5015141972" evidence="5">
    <location>
        <begin position="20"/>
        <end position="98"/>
    </location>
</feature>
<dbReference type="EMBL" id="PDCK01000041">
    <property type="protein sequence ID" value="PRQ44656.1"/>
    <property type="molecule type" value="Genomic_DNA"/>
</dbReference>
<dbReference type="Gramene" id="PRQ44656">
    <property type="protein sequence ID" value="PRQ44656"/>
    <property type="gene ID" value="RchiOBHm_Chr3g0481611"/>
</dbReference>
<comment type="caution">
    <text evidence="6">The sequence shown here is derived from an EMBL/GenBank/DDBJ whole genome shotgun (WGS) entry which is preliminary data.</text>
</comment>
<name>A0A2P6RE12_ROSCH</name>
<evidence type="ECO:0000256" key="2">
    <source>
        <dbReference type="ARBA" id="ARBA00022512"/>
    </source>
</evidence>
<dbReference type="PANTHER" id="PTHR31375">
    <property type="match status" value="1"/>
</dbReference>
<evidence type="ECO:0000256" key="5">
    <source>
        <dbReference type="SAM" id="SignalP"/>
    </source>
</evidence>
<keyword evidence="6" id="KW-0326">Glycosidase</keyword>